<dbReference type="AlphaFoldDB" id="A0A8S1UR29"/>
<protein>
    <submittedName>
        <fullName evidence="1">Uncharacterized protein</fullName>
    </submittedName>
</protein>
<sequence>MLSKLSIIKGRGLRNLSLRKRNFAKIMEQNEEQEIKKLDIKQESQKEIQELKAYTQIEHRNDQGLKYHLSCMHSHKNSQHLQNYL</sequence>
<keyword evidence="2" id="KW-1185">Reference proteome</keyword>
<proteinExistence type="predicted"/>
<organism evidence="1 2">
    <name type="scientific">Paramecium pentaurelia</name>
    <dbReference type="NCBI Taxonomy" id="43138"/>
    <lineage>
        <taxon>Eukaryota</taxon>
        <taxon>Sar</taxon>
        <taxon>Alveolata</taxon>
        <taxon>Ciliophora</taxon>
        <taxon>Intramacronucleata</taxon>
        <taxon>Oligohymenophorea</taxon>
        <taxon>Peniculida</taxon>
        <taxon>Parameciidae</taxon>
        <taxon>Paramecium</taxon>
    </lineage>
</organism>
<name>A0A8S1UR29_9CILI</name>
<gene>
    <name evidence="1" type="ORF">PPENT_87.1.T0460216</name>
</gene>
<comment type="caution">
    <text evidence="1">The sequence shown here is derived from an EMBL/GenBank/DDBJ whole genome shotgun (WGS) entry which is preliminary data.</text>
</comment>
<evidence type="ECO:0000313" key="2">
    <source>
        <dbReference type="Proteomes" id="UP000689195"/>
    </source>
</evidence>
<evidence type="ECO:0000313" key="1">
    <source>
        <dbReference type="EMBL" id="CAD8167075.1"/>
    </source>
</evidence>
<reference evidence="1" key="1">
    <citation type="submission" date="2021-01" db="EMBL/GenBank/DDBJ databases">
        <authorList>
            <consortium name="Genoscope - CEA"/>
            <person name="William W."/>
        </authorList>
    </citation>
    <scope>NUCLEOTIDE SEQUENCE</scope>
</reference>
<dbReference type="EMBL" id="CAJJDO010000046">
    <property type="protein sequence ID" value="CAD8167075.1"/>
    <property type="molecule type" value="Genomic_DNA"/>
</dbReference>
<dbReference type="Proteomes" id="UP000689195">
    <property type="component" value="Unassembled WGS sequence"/>
</dbReference>
<accession>A0A8S1UR29</accession>